<gene>
    <name evidence="2" type="ordered locus">Nther_2220</name>
</gene>
<feature type="compositionally biased region" description="Low complexity" evidence="1">
    <location>
        <begin position="69"/>
        <end position="86"/>
    </location>
</feature>
<evidence type="ECO:0000313" key="2">
    <source>
        <dbReference type="EMBL" id="ACB85786.1"/>
    </source>
</evidence>
<name>B2A814_NATTJ</name>
<reference evidence="2 3" key="1">
    <citation type="submission" date="2008-04" db="EMBL/GenBank/DDBJ databases">
        <title>Complete sequence of chromosome of Natranaerobius thermophilus JW/NM-WN-LF.</title>
        <authorList>
            <consortium name="US DOE Joint Genome Institute"/>
            <person name="Copeland A."/>
            <person name="Lucas S."/>
            <person name="Lapidus A."/>
            <person name="Glavina del Rio T."/>
            <person name="Dalin E."/>
            <person name="Tice H."/>
            <person name="Bruce D."/>
            <person name="Goodwin L."/>
            <person name="Pitluck S."/>
            <person name="Chertkov O."/>
            <person name="Brettin T."/>
            <person name="Detter J.C."/>
            <person name="Han C."/>
            <person name="Kuske C.R."/>
            <person name="Schmutz J."/>
            <person name="Larimer F."/>
            <person name="Land M."/>
            <person name="Hauser L."/>
            <person name="Kyrpides N."/>
            <person name="Lykidis A."/>
            <person name="Mesbah N.M."/>
            <person name="Wiegel J."/>
        </authorList>
    </citation>
    <scope>NUCLEOTIDE SEQUENCE [LARGE SCALE GENOMIC DNA]</scope>
    <source>
        <strain evidence="3">ATCC BAA-1301 / DSM 18059 / JW/NM-WN-LF</strain>
    </source>
</reference>
<reference evidence="2 3" key="2">
    <citation type="journal article" date="2011" name="J. Bacteriol.">
        <title>Complete genome sequence of the anaerobic, halophilic alkalithermophile Natranaerobius thermophilus JW/NM-WN-LF.</title>
        <authorList>
            <person name="Zhao B."/>
            <person name="Mesbah N.M."/>
            <person name="Dalin E."/>
            <person name="Goodwin L."/>
            <person name="Nolan M."/>
            <person name="Pitluck S."/>
            <person name="Chertkov O."/>
            <person name="Brettin T.S."/>
            <person name="Han J."/>
            <person name="Larimer F.W."/>
            <person name="Land M.L."/>
            <person name="Hauser L."/>
            <person name="Kyrpides N."/>
            <person name="Wiegel J."/>
        </authorList>
    </citation>
    <scope>NUCLEOTIDE SEQUENCE [LARGE SCALE GENOMIC DNA]</scope>
    <source>
        <strain evidence="3">ATCC BAA-1301 / DSM 18059 / JW/NM-WN-LF</strain>
    </source>
</reference>
<dbReference type="AlphaFoldDB" id="B2A814"/>
<dbReference type="HOGENOM" id="CLU_587706_0_0_9"/>
<sequence length="465" mass="53575">MGVSAVIFHNSGKVHQDNELLSLMNRVENELFLDYLKKLLQIPEIDKVFAVTSVKDHKKLREDLEKLQKLPQQQPQHPRQQQHPRQPQQPEPPQHSKQQHSKQLQQSKQQQSHQSQSQSQSQQAQSQRDQRDQSARSAQHCRTTQLIQSAQPQTQLEIINSEQEGSFHLGKTLQKLVTDYELDRVLVSGGTALPLMETWELGRYIRELQDRDDFMITNNPQSGDLILFHPARLVNEIPQFASDNELSNNLRYQAGLPQKLMDKSTAPLFDIDTPVDLLLYYQLTGKPSWLMEEYGHLFARLQNKLEEVSRIAATDYRELILAGRVSGNIISYINEHLRVRLRIFSEERGMKALKRIQERKVSSFMGNLLEDLGPQGLFSYLEKVGEAALIDTRVMFYHMKRGLPDQQGADLDRFYSDLFLYEYVQDPVIKEFTKCGYQSSMPLLMGGHSLVSGGIYALTSLIYRS</sequence>
<feature type="region of interest" description="Disordered" evidence="1">
    <location>
        <begin position="69"/>
        <end position="150"/>
    </location>
</feature>
<dbReference type="InParanoid" id="B2A814"/>
<evidence type="ECO:0000313" key="3">
    <source>
        <dbReference type="Proteomes" id="UP000001683"/>
    </source>
</evidence>
<dbReference type="RefSeq" id="WP_012448638.1">
    <property type="nucleotide sequence ID" value="NC_010718.1"/>
</dbReference>
<dbReference type="STRING" id="457570.Nther_2220"/>
<organism evidence="2 3">
    <name type="scientific">Natranaerobius thermophilus (strain ATCC BAA-1301 / DSM 18059 / JW/NM-WN-LF)</name>
    <dbReference type="NCBI Taxonomy" id="457570"/>
    <lineage>
        <taxon>Bacteria</taxon>
        <taxon>Bacillati</taxon>
        <taxon>Bacillota</taxon>
        <taxon>Clostridia</taxon>
        <taxon>Natranaerobiales</taxon>
        <taxon>Natranaerobiaceae</taxon>
        <taxon>Natranaerobius</taxon>
    </lineage>
</organism>
<dbReference type="KEGG" id="nth:Nther_2220"/>
<feature type="compositionally biased region" description="Polar residues" evidence="1">
    <location>
        <begin position="140"/>
        <end position="150"/>
    </location>
</feature>
<protein>
    <submittedName>
        <fullName evidence="2">Uncharacterized protein</fullName>
    </submittedName>
</protein>
<dbReference type="Proteomes" id="UP000001683">
    <property type="component" value="Chromosome"/>
</dbReference>
<evidence type="ECO:0000256" key="1">
    <source>
        <dbReference type="SAM" id="MobiDB-lite"/>
    </source>
</evidence>
<dbReference type="EMBL" id="CP001034">
    <property type="protein sequence ID" value="ACB85786.1"/>
    <property type="molecule type" value="Genomic_DNA"/>
</dbReference>
<accession>B2A814</accession>
<dbReference type="eggNOG" id="COG1920">
    <property type="taxonomic scope" value="Bacteria"/>
</dbReference>
<dbReference type="OrthoDB" id="2380320at2"/>
<feature type="compositionally biased region" description="Low complexity" evidence="1">
    <location>
        <begin position="101"/>
        <end position="127"/>
    </location>
</feature>
<proteinExistence type="predicted"/>
<keyword evidence="3" id="KW-1185">Reference proteome</keyword>